<evidence type="ECO:0000256" key="1">
    <source>
        <dbReference type="SAM" id="Phobius"/>
    </source>
</evidence>
<dbReference type="Proteomes" id="UP000014535">
    <property type="component" value="Unassembled WGS sequence"/>
</dbReference>
<evidence type="ECO:0000313" key="2">
    <source>
        <dbReference type="EMBL" id="EPI63976.1"/>
    </source>
</evidence>
<keyword evidence="1" id="KW-0812">Transmembrane</keyword>
<gene>
    <name evidence="2" type="ORF">A673_04497</name>
</gene>
<reference evidence="2 3" key="1">
    <citation type="submission" date="2013-04" db="EMBL/GenBank/DDBJ databases">
        <authorList>
            <person name="McClelland M."/>
            <person name="Porwollik S."/>
            <person name="Desai P."/>
            <person name="Cheng P."/>
            <person name="Wollam A."/>
            <person name="Pepin K."/>
            <person name="Palsikar V.B."/>
            <person name="Fulton L."/>
            <person name="Fulton R."/>
            <person name="Delehaunty K."/>
            <person name="Fronick C."/>
            <person name="Godfrey J."/>
            <person name="Waligorski J."/>
            <person name="Appelbaum E."/>
            <person name="Tomlinson C."/>
            <person name="Warren W."/>
            <person name="Sodergren E."/>
            <person name="Weinstock G."/>
            <person name="Wilson R.K."/>
        </authorList>
    </citation>
    <scope>NUCLEOTIDE SEQUENCE [LARGE SCALE GENOMIC DNA]</scope>
    <source>
        <strain evidence="2 3">2009K0958</strain>
    </source>
</reference>
<accession>A0A656IAN1</accession>
<dbReference type="AlphaFoldDB" id="A0A656IAN1"/>
<keyword evidence="1" id="KW-1133">Transmembrane helix</keyword>
<sequence>MVLLIGFCSVYLLSMECFRDDELCPESVFPEGNIMFFFAVVLLCTPCCCTGVGVHNASGG</sequence>
<dbReference type="EMBL" id="ATFT01000127">
    <property type="protein sequence ID" value="EPI63976.1"/>
    <property type="molecule type" value="Genomic_DNA"/>
</dbReference>
<keyword evidence="1" id="KW-0472">Membrane</keyword>
<protein>
    <submittedName>
        <fullName evidence="2">Uncharacterized protein</fullName>
    </submittedName>
</protein>
<organism evidence="2 3">
    <name type="scientific">Salmonella enteritidis (strain 2009K0958)</name>
    <dbReference type="NCBI Taxonomy" id="1192586"/>
    <lineage>
        <taxon>Bacteria</taxon>
        <taxon>Pseudomonadati</taxon>
        <taxon>Pseudomonadota</taxon>
        <taxon>Gammaproteobacteria</taxon>
        <taxon>Enterobacterales</taxon>
        <taxon>Enterobacteriaceae</taxon>
        <taxon>Salmonella</taxon>
    </lineage>
</organism>
<proteinExistence type="predicted"/>
<feature type="transmembrane region" description="Helical" evidence="1">
    <location>
        <begin position="35"/>
        <end position="54"/>
    </location>
</feature>
<comment type="caution">
    <text evidence="2">The sequence shown here is derived from an EMBL/GenBank/DDBJ whole genome shotgun (WGS) entry which is preliminary data.</text>
</comment>
<evidence type="ECO:0000313" key="3">
    <source>
        <dbReference type="Proteomes" id="UP000014535"/>
    </source>
</evidence>
<name>A0A656IAN1_SALE2</name>